<gene>
    <name evidence="4" type="ORF">AU05_09445</name>
</gene>
<dbReference type="InterPro" id="IPR041698">
    <property type="entry name" value="Methyltransf_25"/>
</dbReference>
<sequence>MKASVASLYESQFAERVDSLIWDEFVKPWLFERLQTARDNGAQRYLDFACGTGRILKVGHNVFGNAQGIDISESMLSYAKQRVPAAHLHCLDVTRDDNSANEIGAFDCVTMFRFLRNAEPELRRDVLHWLAKHMNKNALLVVNNHGNTTSMLGFIQKLAFWLPDDERNLLSRQQTFDLLTEAGFSVESWDGYRILPSLFGRPILGRRLQTWAERSCRRLGLARFGGELVIVARRN</sequence>
<comment type="caution">
    <text evidence="4">The sequence shown here is derived from an EMBL/GenBank/DDBJ whole genome shotgun (WGS) entry which is preliminary data.</text>
</comment>
<accession>A0ABN0SDK3</accession>
<evidence type="ECO:0000313" key="4">
    <source>
        <dbReference type="EMBL" id="EZH81607.1"/>
    </source>
</evidence>
<dbReference type="Pfam" id="PF13649">
    <property type="entry name" value="Methyltransf_25"/>
    <property type="match status" value="1"/>
</dbReference>
<keyword evidence="5" id="KW-1185">Reference proteome</keyword>
<keyword evidence="2" id="KW-0808">Transferase</keyword>
<keyword evidence="1" id="KW-0489">Methyltransferase</keyword>
<evidence type="ECO:0000259" key="3">
    <source>
        <dbReference type="Pfam" id="PF13649"/>
    </source>
</evidence>
<name>A0ABN0SDK3_9GAMM</name>
<feature type="domain" description="Methyltransferase" evidence="3">
    <location>
        <begin position="46"/>
        <end position="135"/>
    </location>
</feature>
<protein>
    <submittedName>
        <fullName evidence="4">SAM-dependent methlyltransferase</fullName>
    </submittedName>
</protein>
<dbReference type="PANTHER" id="PTHR43861:SF1">
    <property type="entry name" value="TRANS-ACONITATE 2-METHYLTRANSFERASE"/>
    <property type="match status" value="1"/>
</dbReference>
<dbReference type="SUPFAM" id="SSF53335">
    <property type="entry name" value="S-adenosyl-L-methionine-dependent methyltransferases"/>
    <property type="match status" value="1"/>
</dbReference>
<dbReference type="Gene3D" id="3.40.50.150">
    <property type="entry name" value="Vaccinia Virus protein VP39"/>
    <property type="match status" value="1"/>
</dbReference>
<evidence type="ECO:0000313" key="5">
    <source>
        <dbReference type="Proteomes" id="UP000023842"/>
    </source>
</evidence>
<evidence type="ECO:0000256" key="1">
    <source>
        <dbReference type="ARBA" id="ARBA00022603"/>
    </source>
</evidence>
<dbReference type="EMBL" id="JFJN01000028">
    <property type="protein sequence ID" value="EZH81607.1"/>
    <property type="molecule type" value="Genomic_DNA"/>
</dbReference>
<proteinExistence type="predicted"/>
<evidence type="ECO:0000256" key="2">
    <source>
        <dbReference type="ARBA" id="ARBA00022679"/>
    </source>
</evidence>
<dbReference type="PANTHER" id="PTHR43861">
    <property type="entry name" value="TRANS-ACONITATE 2-METHYLTRANSFERASE-RELATED"/>
    <property type="match status" value="1"/>
</dbReference>
<dbReference type="Proteomes" id="UP000023842">
    <property type="component" value="Unassembled WGS sequence"/>
</dbReference>
<dbReference type="InterPro" id="IPR029063">
    <property type="entry name" value="SAM-dependent_MTases_sf"/>
</dbReference>
<reference evidence="5" key="1">
    <citation type="journal article" date="2014" name="Genome Announc.">
        <title>Draft Genome Sequence of the algae degrading bacterium Pseudomonas mendocina AD6.</title>
        <authorList>
            <person name="Barney B.M."/>
            <person name="Lenneman E.M."/>
        </authorList>
    </citation>
    <scope>NUCLEOTIDE SEQUENCE [LARGE SCALE GENOMIC DNA]</scope>
    <source>
        <strain evidence="5">AD6</strain>
    </source>
</reference>
<dbReference type="CDD" id="cd02440">
    <property type="entry name" value="AdoMet_MTases"/>
    <property type="match status" value="1"/>
</dbReference>
<organism evidence="4 5">
    <name type="scientific">Ectopseudomonas composti</name>
    <dbReference type="NCBI Taxonomy" id="658457"/>
    <lineage>
        <taxon>Bacteria</taxon>
        <taxon>Pseudomonadati</taxon>
        <taxon>Pseudomonadota</taxon>
        <taxon>Gammaproteobacteria</taxon>
        <taxon>Pseudomonadales</taxon>
        <taxon>Pseudomonadaceae</taxon>
        <taxon>Ectopseudomonas</taxon>
    </lineage>
</organism>